<accession>A0A423VMU7</accession>
<dbReference type="InterPro" id="IPR036890">
    <property type="entry name" value="HATPase_C_sf"/>
</dbReference>
<dbReference type="InterPro" id="IPR038921">
    <property type="entry name" value="YOR389W-like"/>
</dbReference>
<proteinExistence type="predicted"/>
<reference evidence="2 3" key="1">
    <citation type="submission" date="2015-09" db="EMBL/GenBank/DDBJ databases">
        <title>Host preference determinants of Valsa canker pathogens revealed by comparative genomics.</title>
        <authorList>
            <person name="Yin Z."/>
            <person name="Huang L."/>
        </authorList>
    </citation>
    <scope>NUCLEOTIDE SEQUENCE [LARGE SCALE GENOMIC DNA]</scope>
    <source>
        <strain evidence="2 3">YSFL</strain>
    </source>
</reference>
<evidence type="ECO:0000313" key="3">
    <source>
        <dbReference type="Proteomes" id="UP000284375"/>
    </source>
</evidence>
<keyword evidence="3" id="KW-1185">Reference proteome</keyword>
<evidence type="ECO:0008006" key="4">
    <source>
        <dbReference type="Google" id="ProtNLM"/>
    </source>
</evidence>
<dbReference type="PANTHER" id="PTHR35204">
    <property type="entry name" value="YALI0A21131P"/>
    <property type="match status" value="1"/>
</dbReference>
<feature type="compositionally biased region" description="Pro residues" evidence="1">
    <location>
        <begin position="1579"/>
        <end position="1591"/>
    </location>
</feature>
<sequence>MTERTRLLRAFYRLEIFCHLFGGSQYQSSGFRCSDMSRLFFSELNPWEVEEIGCVYTFIEERYEQVIAKVKWDFDAANPKFGDDLTFEPEGSFSLDRDHEGQGGLRLAFHMFRTEKHDDLVGLMKKALKTIEHDFFKEASSAVVQCDRRIEDSDHGYSAKEIQSSLVFTGDDSARPPLAWVLLWGGKYSDLYGELAKNLYTSKARFIFELLQNADDNSYTNAASSGSSPYVSFHVHPRRIVLECNEDGFTGANLSAICSVGMGMMVPVWEDTREELERPLTRITLHLHDTGDEELLAKTHGSIEQQFRDLQETFLLFMKNLRKIHVIFYNDKGDPEHSTSYSINRPRLNFAVLTRVSAHGDNIHKEAKYFHITTHEATNLAQNDNRTYSEAEKSDKAYSKSQIVLAFPLSETDVPLIEPQDVFAFLPVRPVGFKFIIQADFVTDASRQDIIRDSMRNRDLHIGIAAAFAKAVLQFCEHRTLRYQWMRYLPDLKDSGMEAFWRGLVSTISDNVRSMFVLFCHKKNDRHLIKGLFRLPVGLYENGQPLLDDGNAENIISQQYTRADLDILGGYGLRYATFEIINEWFRQDLRRSDSRMKSSDTTESWHTQAAKLLSHPFLQKLPSWESTREELRKMDLLPLEGETWVSTTTGPVYFPHVDGLIIPSNTNLRIISKLVTNVHRLRLFKDLGTQSATIALVRKAILESYSENGNPTVVPLDISKSHLEFLYLTQHLMGEDEPSYEQLSIHGYFQDEEPFIDRPYDRVMYIADENDPYGPWELFKFEQYVEPGAFFPWLWLDEEATYDAIPPEWREMLTKYGIGFAGNVDFALTMLQCSMAENKLAARDKIREAPMKMKTKYVLRLLYIEECLPFDQTDFFYMEAFLTGTLGIRPCTWEIYVDELNELRRSESEDIDDITSIYKELRTIRSGPITEGQKEAFRAAFDKDSLIFVPSDDGASWHKSSQCVWSTAASLRGKVSLNRDYEGLEDLFVDFLGVKPVDIHMAIEELKEVGSRGGDVLVDEVKDSIWTVNSLLAMETKPPPPGDILKRRIFPIKHPGGDIQCYSKTTEFFIIDRDPLRRLFESRVKLLDFTLDEVVRLRPLLQWARLEDRYLSVNVKEATIFRGSGARPISNEGRNIRYKAHALLRIAVHFNSPRTTGHQDRVAFYGMLRNARMYETDGVISSLLLAQDGNPHVVECKTTGLHFEEDGTGLKIFVPAEKDDQDYTLSKALPERLFQWLMTHPQSNITEEASENGVAATKDIILTPRSRIMMALEDCGIRTVDIPNVDEEFGRDSTSPERVTSMARAGDEGYQGSIIGHGQEDTDSVPRNLDTPASSVLPSQQAKYADMTDWKGSEISDIIYEDTNGVLTNFLVLGNYLDRDKWSGKNPKYLIEVKATQQSLDAPFYMSKAQYSRMQKNVLDSKNTHSIYVIFRVYNLGRANRPLGLHLFLDPETLKLAGKLEFKAHSWTMAARLMTATLLASGLSHATSEASLSKGFGPDIEAAKSRGSAIFNAVNDAMRQWGSSLHHNGMSFYLATVPEGVILHHGNTNRNSPDDPDWLAYEVEHAEIFARGRHGGPPGSGPPGSGGPPPGDGRGRPPFDKRDTAAFDLVNLAKDDGNPQQAIFEEPYANPQDLGSMQSEGEGGWLHTYRTTRPLRYLYIDGMGGGKTSMGTLDSQDYLLRGDKETVYTMEKPPPPPPSMGKRSGGPMDEKLRAADLCAMCGKWNLSGVIRMEAGFEIIQCDFFDGLEEIQVLQRPDPGERGGGPGGPGLNGQIRNFEYIRGLSERYFGIGSSRTIIDYSSMVSAFFYPVNLTNPDPKRPDLPRLSNVFQAELDAIKSHLKHVVSARHDDAIRTIDWQDVTDIIVGRYADRIQSMVEKDYSPDSMLNELDFLLTVYIDYSGKDKDQISAAIDRCANFYLHSIHPVTEADHLIHAGIKSVTTNLCTRLFDARELLMANETSSHSHSLTSAVDTLRSLMEYLGWARFKRCPPCAIDEACLIPMWPFGTKQDYESPRCVNSSTSRGDREESYWGGPGGPGGPPGGGRRPGDGRDGRGAH</sequence>
<dbReference type="PANTHER" id="PTHR35204:SF1">
    <property type="entry name" value="ENTEROTOXIN"/>
    <property type="match status" value="1"/>
</dbReference>
<name>A0A423VMU7_CYTCH</name>
<feature type="region of interest" description="Disordered" evidence="1">
    <location>
        <begin position="2011"/>
        <end position="2056"/>
    </location>
</feature>
<dbReference type="STRING" id="252740.A0A423VMU7"/>
<feature type="compositionally biased region" description="Basic and acidic residues" evidence="1">
    <location>
        <begin position="2045"/>
        <end position="2056"/>
    </location>
</feature>
<dbReference type="Proteomes" id="UP000284375">
    <property type="component" value="Unassembled WGS sequence"/>
</dbReference>
<organism evidence="2 3">
    <name type="scientific">Cytospora chrysosperma</name>
    <name type="common">Cytospora canker fungus</name>
    <name type="synonym">Sphaeria chrysosperma</name>
    <dbReference type="NCBI Taxonomy" id="252740"/>
    <lineage>
        <taxon>Eukaryota</taxon>
        <taxon>Fungi</taxon>
        <taxon>Dikarya</taxon>
        <taxon>Ascomycota</taxon>
        <taxon>Pezizomycotina</taxon>
        <taxon>Sordariomycetes</taxon>
        <taxon>Sordariomycetidae</taxon>
        <taxon>Diaporthales</taxon>
        <taxon>Cytosporaceae</taxon>
        <taxon>Cytospora</taxon>
    </lineage>
</organism>
<feature type="compositionally biased region" description="Basic and acidic residues" evidence="1">
    <location>
        <begin position="1593"/>
        <end position="1602"/>
    </location>
</feature>
<gene>
    <name evidence="2" type="ORF">VSDG_07265</name>
</gene>
<comment type="caution">
    <text evidence="2">The sequence shown here is derived from an EMBL/GenBank/DDBJ whole genome shotgun (WGS) entry which is preliminary data.</text>
</comment>
<dbReference type="EMBL" id="LJZO01000038">
    <property type="protein sequence ID" value="ROV92323.1"/>
    <property type="molecule type" value="Genomic_DNA"/>
</dbReference>
<evidence type="ECO:0000313" key="2">
    <source>
        <dbReference type="EMBL" id="ROV92323.1"/>
    </source>
</evidence>
<evidence type="ECO:0000256" key="1">
    <source>
        <dbReference type="SAM" id="MobiDB-lite"/>
    </source>
</evidence>
<feature type="compositionally biased region" description="Gly residues" evidence="1">
    <location>
        <begin position="2031"/>
        <end position="2044"/>
    </location>
</feature>
<protein>
    <recommendedName>
        <fullName evidence="4">Protein NO VEIN C-terminal domain-containing protein</fullName>
    </recommendedName>
</protein>
<dbReference type="SUPFAM" id="SSF55874">
    <property type="entry name" value="ATPase domain of HSP90 chaperone/DNA topoisomerase II/histidine kinase"/>
    <property type="match status" value="1"/>
</dbReference>
<feature type="region of interest" description="Disordered" evidence="1">
    <location>
        <begin position="1571"/>
        <end position="1602"/>
    </location>
</feature>
<dbReference type="OrthoDB" id="1262810at2759"/>